<sequence length="267" mass="29770">MEKIAVIVGNGDLPVKFLESAKEYGIDPYPIGLFDTVSEKVKAHPNYIEMNIGEMKKILLYLLTNNIQKMVMLGKVEKKILFNDLCLDEVGEELLKKMPDKKDETLLFGVISLFRLNGIKVLPQNHLMKDMMFSEKVYTKTIPSGDENKTIKIGIEGARALTIIDAGQCVVCKDGSIITLEGIEGTDKTIERAYEYAGDNCILVKMARPQQDMRVDIPAIGLDTIKKIISIGGKGIVAQAERMLFLDKEECIKLADDNNIFIVGVRV</sequence>
<dbReference type="PANTHER" id="PTHR39962:SF1">
    <property type="entry name" value="LPXI FAMILY PROTEIN"/>
    <property type="match status" value="1"/>
</dbReference>
<evidence type="ECO:0000313" key="4">
    <source>
        <dbReference type="Proteomes" id="UP000263486"/>
    </source>
</evidence>
<reference evidence="3 4" key="1">
    <citation type="submission" date="2018-08" db="EMBL/GenBank/DDBJ databases">
        <title>Draft genome sequence of Psychrilyobacter sp. strain SD5 isolated from Black Sea water.</title>
        <authorList>
            <person name="Yadav S."/>
            <person name="Villanueva L."/>
            <person name="Damste J.S.S."/>
        </authorList>
    </citation>
    <scope>NUCLEOTIDE SEQUENCE [LARGE SCALE GENOMIC DNA]</scope>
    <source>
        <strain evidence="3 4">SD5</strain>
    </source>
</reference>
<comment type="caution">
    <text evidence="3">The sequence shown here is derived from an EMBL/GenBank/DDBJ whole genome shotgun (WGS) entry which is preliminary data.</text>
</comment>
<dbReference type="Gene3D" id="3.40.50.20">
    <property type="match status" value="1"/>
</dbReference>
<name>A0ABX9KHU3_9FUSO</name>
<dbReference type="PANTHER" id="PTHR39962">
    <property type="entry name" value="BLL4848 PROTEIN"/>
    <property type="match status" value="1"/>
</dbReference>
<dbReference type="Pfam" id="PF17930">
    <property type="entry name" value="LpxI_N"/>
    <property type="match status" value="1"/>
</dbReference>
<dbReference type="EMBL" id="QUAJ01000009">
    <property type="protein sequence ID" value="REI41546.1"/>
    <property type="molecule type" value="Genomic_DNA"/>
</dbReference>
<protein>
    <submittedName>
        <fullName evidence="3">DUF1009 domain-containing protein</fullName>
    </submittedName>
</protein>
<proteinExistence type="predicted"/>
<dbReference type="InterPro" id="IPR041255">
    <property type="entry name" value="LpxI_N"/>
</dbReference>
<feature type="domain" description="LpxI C-terminal" evidence="1">
    <location>
        <begin position="135"/>
        <end position="263"/>
    </location>
</feature>
<feature type="domain" description="LpxI N-terminal" evidence="2">
    <location>
        <begin position="3"/>
        <end position="130"/>
    </location>
</feature>
<organism evidence="3 4">
    <name type="scientific">Psychrilyobacter piezotolerans</name>
    <dbReference type="NCBI Taxonomy" id="2293438"/>
    <lineage>
        <taxon>Bacteria</taxon>
        <taxon>Fusobacteriati</taxon>
        <taxon>Fusobacteriota</taxon>
        <taxon>Fusobacteriia</taxon>
        <taxon>Fusobacteriales</taxon>
        <taxon>Fusobacteriaceae</taxon>
        <taxon>Psychrilyobacter</taxon>
    </lineage>
</organism>
<keyword evidence="4" id="KW-1185">Reference proteome</keyword>
<dbReference type="InterPro" id="IPR043167">
    <property type="entry name" value="LpxI_C_sf"/>
</dbReference>
<evidence type="ECO:0000313" key="3">
    <source>
        <dbReference type="EMBL" id="REI41546.1"/>
    </source>
</evidence>
<dbReference type="InterPro" id="IPR053174">
    <property type="entry name" value="LpxI"/>
</dbReference>
<dbReference type="InterPro" id="IPR010415">
    <property type="entry name" value="LpxI_C"/>
</dbReference>
<evidence type="ECO:0000259" key="2">
    <source>
        <dbReference type="Pfam" id="PF17930"/>
    </source>
</evidence>
<accession>A0ABX9KHU3</accession>
<dbReference type="RefSeq" id="WP_114642051.1">
    <property type="nucleotide sequence ID" value="NZ_JAACIO010000009.1"/>
</dbReference>
<dbReference type="Proteomes" id="UP000263486">
    <property type="component" value="Unassembled WGS sequence"/>
</dbReference>
<gene>
    <name evidence="3" type="ORF">DYH56_06460</name>
</gene>
<dbReference type="Gene3D" id="3.40.140.80">
    <property type="match status" value="1"/>
</dbReference>
<dbReference type="Pfam" id="PF06230">
    <property type="entry name" value="LpxI_C"/>
    <property type="match status" value="1"/>
</dbReference>
<evidence type="ECO:0000259" key="1">
    <source>
        <dbReference type="Pfam" id="PF06230"/>
    </source>
</evidence>